<evidence type="ECO:0000313" key="2">
    <source>
        <dbReference type="Proteomes" id="UP001212498"/>
    </source>
</evidence>
<keyword evidence="1" id="KW-0238">DNA-binding</keyword>
<sequence length="112" mass="12883">MVTVEDVRRLAATFPRSSEHLIRDRIKFRVGSIVYVAFSRDETLMGFAFPKEERAALVAAEPDKFLLPPESDLRFNWVVARLAVLDPDEMRELVLEAWRMVVPKKVYAAYVG</sequence>
<dbReference type="InterPro" id="IPR058532">
    <property type="entry name" value="YjbR/MT2646/Rv2570-like"/>
</dbReference>
<dbReference type="GO" id="GO:0003677">
    <property type="term" value="F:DNA binding"/>
    <property type="evidence" value="ECO:0007669"/>
    <property type="project" value="UniProtKB-KW"/>
</dbReference>
<proteinExistence type="predicted"/>
<dbReference type="EMBL" id="JAPNUD010000239">
    <property type="protein sequence ID" value="MDA0646937.1"/>
    <property type="molecule type" value="Genomic_DNA"/>
</dbReference>
<name>A0ABT4TBQ9_9ACTN</name>
<accession>A0ABT4TBQ9</accession>
<evidence type="ECO:0000313" key="1">
    <source>
        <dbReference type="EMBL" id="MDA0646937.1"/>
    </source>
</evidence>
<comment type="caution">
    <text evidence="1">The sequence shown here is derived from an EMBL/GenBank/DDBJ whole genome shotgun (WGS) entry which is preliminary data.</text>
</comment>
<dbReference type="RefSeq" id="WP_148032030.1">
    <property type="nucleotide sequence ID" value="NZ_BAABFD010000002.1"/>
</dbReference>
<dbReference type="SUPFAM" id="SSF142906">
    <property type="entry name" value="YjbR-like"/>
    <property type="match status" value="1"/>
</dbReference>
<dbReference type="Proteomes" id="UP001212498">
    <property type="component" value="Unassembled WGS sequence"/>
</dbReference>
<dbReference type="Pfam" id="PF04237">
    <property type="entry name" value="YjbR"/>
    <property type="match status" value="1"/>
</dbReference>
<keyword evidence="2" id="KW-1185">Reference proteome</keyword>
<protein>
    <submittedName>
        <fullName evidence="1">MmcQ/YjbR family DNA-binding protein</fullName>
    </submittedName>
</protein>
<reference evidence="1 2" key="1">
    <citation type="submission" date="2022-11" db="EMBL/GenBank/DDBJ databases">
        <title>Nonomuraea corallina sp. nov., a new species of the genus Nonomuraea isolated from sea side sediment in Thai sea.</title>
        <authorList>
            <person name="Ngamcharungchit C."/>
            <person name="Matsumoto A."/>
            <person name="Suriyachadkun C."/>
            <person name="Panbangred W."/>
            <person name="Inahashi Y."/>
            <person name="Intra B."/>
        </authorList>
    </citation>
    <scope>NUCLEOTIDE SEQUENCE [LARGE SCALE GENOMIC DNA]</scope>
    <source>
        <strain evidence="1 2">DSM 43553</strain>
    </source>
</reference>
<gene>
    <name evidence="1" type="ORF">OUY24_40455</name>
</gene>
<dbReference type="InterPro" id="IPR038056">
    <property type="entry name" value="YjbR-like_sf"/>
</dbReference>
<organism evidence="1 2">
    <name type="scientific">Nonomuraea ferruginea</name>
    <dbReference type="NCBI Taxonomy" id="46174"/>
    <lineage>
        <taxon>Bacteria</taxon>
        <taxon>Bacillati</taxon>
        <taxon>Actinomycetota</taxon>
        <taxon>Actinomycetes</taxon>
        <taxon>Streptosporangiales</taxon>
        <taxon>Streptosporangiaceae</taxon>
        <taxon>Nonomuraea</taxon>
    </lineage>
</organism>